<name>A0A6J4KAD5_9SPHI</name>
<reference evidence="1" key="1">
    <citation type="submission" date="2020-02" db="EMBL/GenBank/DDBJ databases">
        <authorList>
            <person name="Meier V. D."/>
        </authorList>
    </citation>
    <scope>NUCLEOTIDE SEQUENCE</scope>
    <source>
        <strain evidence="1">AVDCRST_MAG56</strain>
    </source>
</reference>
<dbReference type="EMBL" id="CADCTQ010000446">
    <property type="protein sequence ID" value="CAA9300508.1"/>
    <property type="molecule type" value="Genomic_DNA"/>
</dbReference>
<evidence type="ECO:0000313" key="1">
    <source>
        <dbReference type="EMBL" id="CAA9300508.1"/>
    </source>
</evidence>
<protein>
    <submittedName>
        <fullName evidence="1">Uncharacterized protein</fullName>
    </submittedName>
</protein>
<organism evidence="1">
    <name type="scientific">uncultured Cytophagales bacterium</name>
    <dbReference type="NCBI Taxonomy" id="158755"/>
    <lineage>
        <taxon>Bacteria</taxon>
        <taxon>Pseudomonadati</taxon>
        <taxon>Bacteroidota</taxon>
        <taxon>Sphingobacteriia</taxon>
        <taxon>Sphingobacteriales</taxon>
        <taxon>environmental samples</taxon>
    </lineage>
</organism>
<proteinExistence type="predicted"/>
<sequence>MQSGRSTLREKVKFFLKIVIHYQKPRQIIPAGRRLPGKAPLFARQARFGARVAGDWGDGNGPDRAALKK</sequence>
<accession>A0A6J4KAD5</accession>
<dbReference type="AlphaFoldDB" id="A0A6J4KAD5"/>
<gene>
    <name evidence="1" type="ORF">AVDCRST_MAG56-5488</name>
</gene>